<dbReference type="PROSITE" id="PS00678">
    <property type="entry name" value="WD_REPEATS_1"/>
    <property type="match status" value="3"/>
</dbReference>
<feature type="compositionally biased region" description="Acidic residues" evidence="4">
    <location>
        <begin position="375"/>
        <end position="391"/>
    </location>
</feature>
<proteinExistence type="predicted"/>
<gene>
    <name evidence="5" type="ORF">CNBG_3151</name>
</gene>
<dbReference type="EMBL" id="CP025759">
    <property type="protein sequence ID" value="KGB77313.1"/>
    <property type="molecule type" value="Genomic_DNA"/>
</dbReference>
<keyword evidence="6" id="KW-1185">Reference proteome</keyword>
<dbReference type="InterPro" id="IPR015943">
    <property type="entry name" value="WD40/YVTN_repeat-like_dom_sf"/>
</dbReference>
<dbReference type="InterPro" id="IPR019775">
    <property type="entry name" value="WD40_repeat_CS"/>
</dbReference>
<dbReference type="PRINTS" id="PR00320">
    <property type="entry name" value="GPROTEINBRPT"/>
</dbReference>
<organism evidence="5 6">
    <name type="scientific">Cryptococcus deuterogattii (strain R265)</name>
    <name type="common">Cryptococcus gattii VGII (strain R265)</name>
    <dbReference type="NCBI Taxonomy" id="294750"/>
    <lineage>
        <taxon>Eukaryota</taxon>
        <taxon>Fungi</taxon>
        <taxon>Dikarya</taxon>
        <taxon>Basidiomycota</taxon>
        <taxon>Agaricomycotina</taxon>
        <taxon>Tremellomycetes</taxon>
        <taxon>Tremellales</taxon>
        <taxon>Cryptococcaceae</taxon>
        <taxon>Cryptococcus</taxon>
        <taxon>Cryptococcus gattii species complex</taxon>
    </lineage>
</organism>
<dbReference type="SMART" id="SM00320">
    <property type="entry name" value="WD40"/>
    <property type="match status" value="5"/>
</dbReference>
<dbReference type="Pfam" id="PF00400">
    <property type="entry name" value="WD40"/>
    <property type="match status" value="3"/>
</dbReference>
<evidence type="ECO:0000256" key="3">
    <source>
        <dbReference type="PROSITE-ProRule" id="PRU00221"/>
    </source>
</evidence>
<evidence type="ECO:0000256" key="1">
    <source>
        <dbReference type="ARBA" id="ARBA00022574"/>
    </source>
</evidence>
<keyword evidence="2" id="KW-0677">Repeat</keyword>
<dbReference type="InterPro" id="IPR001680">
    <property type="entry name" value="WD40_rpt"/>
</dbReference>
<evidence type="ECO:0000313" key="5">
    <source>
        <dbReference type="EMBL" id="KGB77313.1"/>
    </source>
</evidence>
<dbReference type="OMA" id="TIRTWPL"/>
<dbReference type="Gene3D" id="2.130.10.10">
    <property type="entry name" value="YVTN repeat-like/Quinoprotein amine dehydrogenase"/>
    <property type="match status" value="2"/>
</dbReference>
<feature type="repeat" description="WD" evidence="3">
    <location>
        <begin position="122"/>
        <end position="157"/>
    </location>
</feature>
<dbReference type="InterPro" id="IPR020472">
    <property type="entry name" value="WD40_PAC1"/>
</dbReference>
<reference evidence="5 6" key="1">
    <citation type="journal article" date="2011" name="MBio">
        <title>Genome variation in Cryptococcus gattii, an emerging pathogen of immunocompetent hosts.</title>
        <authorList>
            <person name="D'Souza C.A."/>
            <person name="Kronstad J.W."/>
            <person name="Taylor G."/>
            <person name="Warren R."/>
            <person name="Yuen M."/>
            <person name="Hu G."/>
            <person name="Jung W.H."/>
            <person name="Sham A."/>
            <person name="Kidd S.E."/>
            <person name="Tangen K."/>
            <person name="Lee N."/>
            <person name="Zeilmaker T."/>
            <person name="Sawkins J."/>
            <person name="McVicker G."/>
            <person name="Shah S."/>
            <person name="Gnerre S."/>
            <person name="Griggs A."/>
            <person name="Zeng Q."/>
            <person name="Bartlett K."/>
            <person name="Li W."/>
            <person name="Wang X."/>
            <person name="Heitman J."/>
            <person name="Stajich J.E."/>
            <person name="Fraser J.A."/>
            <person name="Meyer W."/>
            <person name="Carter D."/>
            <person name="Schein J."/>
            <person name="Krzywinski M."/>
            <person name="Kwon-Chung K.J."/>
            <person name="Varma A."/>
            <person name="Wang J."/>
            <person name="Brunham R."/>
            <person name="Fyfe M."/>
            <person name="Ouellette B.F."/>
            <person name="Siddiqui A."/>
            <person name="Marra M."/>
            <person name="Jones S."/>
            <person name="Holt R."/>
            <person name="Birren B.W."/>
            <person name="Galagan J.E."/>
            <person name="Cuomo C.A."/>
        </authorList>
    </citation>
    <scope>NUCLEOTIDE SEQUENCE [LARGE SCALE GENOMIC DNA]</scope>
    <source>
        <strain evidence="5 6">R265</strain>
    </source>
</reference>
<feature type="repeat" description="WD" evidence="3">
    <location>
        <begin position="75"/>
        <end position="121"/>
    </location>
</feature>
<dbReference type="KEGG" id="cdeu:CNBG_3151"/>
<dbReference type="HOGENOM" id="CLU_000288_57_4_1"/>
<feature type="region of interest" description="Disordered" evidence="4">
    <location>
        <begin position="367"/>
        <end position="391"/>
    </location>
</feature>
<dbReference type="PROSITE" id="PS50294">
    <property type="entry name" value="WD_REPEATS_REGION"/>
    <property type="match status" value="2"/>
</dbReference>
<dbReference type="RefSeq" id="XP_062883135.1">
    <property type="nucleotide sequence ID" value="XM_063027180.1"/>
</dbReference>
<accession>A0A095EJ86</accession>
<dbReference type="VEuPathDB" id="FungiDB:CNBG_3151"/>
<dbReference type="AlphaFoldDB" id="A0A095EJ86"/>
<protein>
    <submittedName>
        <fullName evidence="5">Cytoplasmic protein</fullName>
    </submittedName>
</protein>
<reference evidence="5 6" key="2">
    <citation type="journal article" date="2018" name="Proc. Natl. Acad. Sci.">
        <title>RNAi is a critical determinant of centromere evolution in closely related fungi.</title>
        <authorList>
            <person name="Yadav V."/>
            <person name="Sun S."/>
            <person name="Billmyre R.B."/>
            <person name="Thimmappa B.C."/>
            <person name="Shea T."/>
            <person name="Lintner R."/>
            <person name="Bakkeren G."/>
            <person name="Cuomo C.A."/>
            <person name="Heitman J."/>
            <person name="Sanyal K."/>
        </authorList>
    </citation>
    <scope>NUCLEOTIDE SEQUENCE [LARGE SCALE GENOMIC DNA]</scope>
    <source>
        <strain evidence="5 6">R265</strain>
    </source>
</reference>
<dbReference type="PANTHER" id="PTHR44489">
    <property type="match status" value="1"/>
</dbReference>
<evidence type="ECO:0000313" key="6">
    <source>
        <dbReference type="Proteomes" id="UP000029445"/>
    </source>
</evidence>
<dbReference type="PROSITE" id="PS50082">
    <property type="entry name" value="WD_REPEATS_2"/>
    <property type="match status" value="3"/>
</dbReference>
<dbReference type="InterPro" id="IPR036322">
    <property type="entry name" value="WD40_repeat_dom_sf"/>
</dbReference>
<dbReference type="STRING" id="294750.A0A095EJ86"/>
<evidence type="ECO:0000256" key="2">
    <source>
        <dbReference type="ARBA" id="ARBA00022737"/>
    </source>
</evidence>
<dbReference type="OrthoDB" id="6262491at2759"/>
<keyword evidence="1 3" id="KW-0853">WD repeat</keyword>
<evidence type="ECO:0000256" key="4">
    <source>
        <dbReference type="SAM" id="MobiDB-lite"/>
    </source>
</evidence>
<sequence length="391" mass="43313">MQTSDPGHLFQTTAQLRQAASRERKLKAAEKIGSPITLSSKVLGLEIRGNDAFTAESGWQARRIDLKTGKTTRLYRGHQGPVTSLAFMKTQEENPADILLTGSWDKTIRVWDADTGAHLQTLEGHTDFIKSVTVIHSSPPLLLSTSSDRTCRLWDLSETLKDNGNARSSQILKEHTRPVECAAWKADVDEDGKPMETITVWTGDSLGVIKKWKVEQGKLVYQDDIPGHETSVAKLIVAEEGLWSVSMDKTAILHPFADASAFTIPHNSYVKSILPLTSFALPNAHSLVLTGSEDEDIRVWDIESQPPKLKGTIQGHCAEVSDIKPYLRERDGKPELVVVSAGLDATLRTWTVQDVLNPPELVYDEPEEKNAVGLTEEEERELAELMSEEES</sequence>
<dbReference type="InterPro" id="IPR044715">
    <property type="entry name" value="WDR86-like"/>
</dbReference>
<dbReference type="GeneID" id="88179455"/>
<dbReference type="Proteomes" id="UP000029445">
    <property type="component" value="Chromosome 1"/>
</dbReference>
<dbReference type="PANTHER" id="PTHR44489:SF11">
    <property type="entry name" value="WD REPEAT DOMAIN 86"/>
    <property type="match status" value="1"/>
</dbReference>
<name>A0A095EJ86_CRYD2</name>
<feature type="repeat" description="WD" evidence="3">
    <location>
        <begin position="286"/>
        <end position="304"/>
    </location>
</feature>
<dbReference type="SUPFAM" id="SSF50978">
    <property type="entry name" value="WD40 repeat-like"/>
    <property type="match status" value="1"/>
</dbReference>